<dbReference type="OrthoDB" id="5187599at2"/>
<dbReference type="Pfam" id="PF00719">
    <property type="entry name" value="Pyrophosphatase"/>
    <property type="match status" value="1"/>
</dbReference>
<name>A0A4S3B1F4_9ENTE</name>
<dbReference type="GO" id="GO:0004427">
    <property type="term" value="F:inorganic diphosphate phosphatase activity"/>
    <property type="evidence" value="ECO:0007669"/>
    <property type="project" value="UniProtKB-EC"/>
</dbReference>
<evidence type="ECO:0000256" key="4">
    <source>
        <dbReference type="ARBA" id="ARBA00022801"/>
    </source>
</evidence>
<dbReference type="RefSeq" id="WP_136137410.1">
    <property type="nucleotide sequence ID" value="NZ_SDGV01000020.1"/>
</dbReference>
<sequence>MKQRHLKVEIDRPIGYVDDFNNIYPINYGFVPGIIGGDGEEQDVYIISKKATQPLQKFEGKLIAIITREDDVETKWVVSSFDESYSIEEIKEKVAFLEQYFHSTIELVQ</sequence>
<dbReference type="GO" id="GO:0000287">
    <property type="term" value="F:magnesium ion binding"/>
    <property type="evidence" value="ECO:0007669"/>
    <property type="project" value="InterPro"/>
</dbReference>
<dbReference type="GO" id="GO:0006796">
    <property type="term" value="P:phosphate-containing compound metabolic process"/>
    <property type="evidence" value="ECO:0007669"/>
    <property type="project" value="InterPro"/>
</dbReference>
<dbReference type="GO" id="GO:0005737">
    <property type="term" value="C:cytoplasm"/>
    <property type="evidence" value="ECO:0007669"/>
    <property type="project" value="InterPro"/>
</dbReference>
<dbReference type="InterPro" id="IPR008162">
    <property type="entry name" value="Pyrophosphatase"/>
</dbReference>
<keyword evidence="4" id="KW-0378">Hydrolase</keyword>
<dbReference type="EMBL" id="SDGV01000020">
    <property type="protein sequence ID" value="THB60602.1"/>
    <property type="molecule type" value="Genomic_DNA"/>
</dbReference>
<dbReference type="SUPFAM" id="SSF50324">
    <property type="entry name" value="Inorganic pyrophosphatase"/>
    <property type="match status" value="1"/>
</dbReference>
<evidence type="ECO:0000313" key="7">
    <source>
        <dbReference type="Proteomes" id="UP000310506"/>
    </source>
</evidence>
<evidence type="ECO:0000256" key="3">
    <source>
        <dbReference type="ARBA" id="ARBA00022723"/>
    </source>
</evidence>
<evidence type="ECO:0000313" key="6">
    <source>
        <dbReference type="EMBL" id="THB60602.1"/>
    </source>
</evidence>
<evidence type="ECO:0000256" key="2">
    <source>
        <dbReference type="ARBA" id="ARBA00012146"/>
    </source>
</evidence>
<gene>
    <name evidence="6" type="ORF">ESZ54_09305</name>
</gene>
<accession>A0A4S3B1F4</accession>
<dbReference type="Proteomes" id="UP000310506">
    <property type="component" value="Unassembled WGS sequence"/>
</dbReference>
<proteinExistence type="predicted"/>
<protein>
    <recommendedName>
        <fullName evidence="2">inorganic diphosphatase</fullName>
        <ecNumber evidence="2">3.6.1.1</ecNumber>
    </recommendedName>
</protein>
<keyword evidence="5" id="KW-0460">Magnesium</keyword>
<evidence type="ECO:0000256" key="1">
    <source>
        <dbReference type="ARBA" id="ARBA00001946"/>
    </source>
</evidence>
<evidence type="ECO:0000256" key="5">
    <source>
        <dbReference type="ARBA" id="ARBA00022842"/>
    </source>
</evidence>
<keyword evidence="7" id="KW-1185">Reference proteome</keyword>
<dbReference type="InterPro" id="IPR036649">
    <property type="entry name" value="Pyrophosphatase_sf"/>
</dbReference>
<dbReference type="EC" id="3.6.1.1" evidence="2"/>
<keyword evidence="3" id="KW-0479">Metal-binding</keyword>
<comment type="caution">
    <text evidence="6">The sequence shown here is derived from an EMBL/GenBank/DDBJ whole genome shotgun (WGS) entry which is preliminary data.</text>
</comment>
<reference evidence="6 7" key="1">
    <citation type="submission" date="2019-01" db="EMBL/GenBank/DDBJ databases">
        <title>Vagococcus silagei sp. nov. isolated from brewer's grain.</title>
        <authorList>
            <person name="Guu J.-R."/>
        </authorList>
    </citation>
    <scope>NUCLEOTIDE SEQUENCE [LARGE SCALE GENOMIC DNA]</scope>
    <source>
        <strain evidence="6 7">2B-2</strain>
    </source>
</reference>
<organism evidence="6 7">
    <name type="scientific">Vagococcus silagei</name>
    <dbReference type="NCBI Taxonomy" id="2508885"/>
    <lineage>
        <taxon>Bacteria</taxon>
        <taxon>Bacillati</taxon>
        <taxon>Bacillota</taxon>
        <taxon>Bacilli</taxon>
        <taxon>Lactobacillales</taxon>
        <taxon>Enterococcaceae</taxon>
        <taxon>Vagococcus</taxon>
    </lineage>
</organism>
<comment type="cofactor">
    <cofactor evidence="1">
        <name>Mg(2+)</name>
        <dbReference type="ChEBI" id="CHEBI:18420"/>
    </cofactor>
</comment>
<dbReference type="Gene3D" id="3.90.80.10">
    <property type="entry name" value="Inorganic pyrophosphatase"/>
    <property type="match status" value="1"/>
</dbReference>
<dbReference type="AlphaFoldDB" id="A0A4S3B1F4"/>